<evidence type="ECO:0000259" key="8">
    <source>
        <dbReference type="PROSITE" id="PS50067"/>
    </source>
</evidence>
<protein>
    <recommendedName>
        <fullName evidence="6">Kinesin-like protein</fullName>
    </recommendedName>
</protein>
<proteinExistence type="inferred from homology"/>
<dbReference type="InterPro" id="IPR036961">
    <property type="entry name" value="Kinesin_motor_dom_sf"/>
</dbReference>
<name>A0A6A6H3P2_VIRVR</name>
<dbReference type="Proteomes" id="UP000800092">
    <property type="component" value="Unassembled WGS sequence"/>
</dbReference>
<dbReference type="GO" id="GO:0008017">
    <property type="term" value="F:microtubule binding"/>
    <property type="evidence" value="ECO:0007669"/>
    <property type="project" value="InterPro"/>
</dbReference>
<evidence type="ECO:0000256" key="3">
    <source>
        <dbReference type="ARBA" id="ARBA00022840"/>
    </source>
</evidence>
<dbReference type="PROSITE" id="PS50067">
    <property type="entry name" value="KINESIN_MOTOR_2"/>
    <property type="match status" value="1"/>
</dbReference>
<evidence type="ECO:0000256" key="2">
    <source>
        <dbReference type="ARBA" id="ARBA00022741"/>
    </source>
</evidence>
<dbReference type="PANTHER" id="PTHR24115">
    <property type="entry name" value="KINESIN-RELATED"/>
    <property type="match status" value="1"/>
</dbReference>
<keyword evidence="2 5" id="KW-0547">Nucleotide-binding</keyword>
<dbReference type="GO" id="GO:0007018">
    <property type="term" value="P:microtubule-based movement"/>
    <property type="evidence" value="ECO:0007669"/>
    <property type="project" value="InterPro"/>
</dbReference>
<dbReference type="GO" id="GO:0016887">
    <property type="term" value="F:ATP hydrolysis activity"/>
    <property type="evidence" value="ECO:0007669"/>
    <property type="project" value="TreeGrafter"/>
</dbReference>
<dbReference type="EMBL" id="ML991815">
    <property type="protein sequence ID" value="KAF2232491.1"/>
    <property type="molecule type" value="Genomic_DNA"/>
</dbReference>
<feature type="compositionally biased region" description="Basic and acidic residues" evidence="7">
    <location>
        <begin position="704"/>
        <end position="717"/>
    </location>
</feature>
<dbReference type="SUPFAM" id="SSF52540">
    <property type="entry name" value="P-loop containing nucleoside triphosphate hydrolases"/>
    <property type="match status" value="1"/>
</dbReference>
<dbReference type="Gene3D" id="3.40.850.10">
    <property type="entry name" value="Kinesin motor domain"/>
    <property type="match status" value="2"/>
</dbReference>
<evidence type="ECO:0000313" key="9">
    <source>
        <dbReference type="EMBL" id="KAF2232491.1"/>
    </source>
</evidence>
<feature type="compositionally biased region" description="Low complexity" evidence="7">
    <location>
        <begin position="566"/>
        <end position="583"/>
    </location>
</feature>
<dbReference type="InterPro" id="IPR019821">
    <property type="entry name" value="Kinesin_motor_CS"/>
</dbReference>
<feature type="region of interest" description="Disordered" evidence="7">
    <location>
        <begin position="555"/>
        <end position="583"/>
    </location>
</feature>
<dbReference type="Pfam" id="PF00225">
    <property type="entry name" value="Kinesin"/>
    <property type="match status" value="2"/>
</dbReference>
<keyword evidence="9" id="KW-0378">Hydrolase</keyword>
<keyword evidence="3 5" id="KW-0067">ATP-binding</keyword>
<dbReference type="GO" id="GO:0005634">
    <property type="term" value="C:nucleus"/>
    <property type="evidence" value="ECO:0007669"/>
    <property type="project" value="TreeGrafter"/>
</dbReference>
<evidence type="ECO:0000313" key="10">
    <source>
        <dbReference type="Proteomes" id="UP000800092"/>
    </source>
</evidence>
<dbReference type="InterPro" id="IPR001752">
    <property type="entry name" value="Kinesin_motor_dom"/>
</dbReference>
<feature type="binding site" evidence="5">
    <location>
        <begin position="105"/>
        <end position="112"/>
    </location>
    <ligand>
        <name>ATP</name>
        <dbReference type="ChEBI" id="CHEBI:30616"/>
    </ligand>
</feature>
<organism evidence="9 10">
    <name type="scientific">Viridothelium virens</name>
    <name type="common">Speckled blister lichen</name>
    <name type="synonym">Trypethelium virens</name>
    <dbReference type="NCBI Taxonomy" id="1048519"/>
    <lineage>
        <taxon>Eukaryota</taxon>
        <taxon>Fungi</taxon>
        <taxon>Dikarya</taxon>
        <taxon>Ascomycota</taxon>
        <taxon>Pezizomycotina</taxon>
        <taxon>Dothideomycetes</taxon>
        <taxon>Dothideomycetes incertae sedis</taxon>
        <taxon>Trypetheliales</taxon>
        <taxon>Trypetheliaceae</taxon>
        <taxon>Viridothelium</taxon>
    </lineage>
</organism>
<dbReference type="InterPro" id="IPR027417">
    <property type="entry name" value="P-loop_NTPase"/>
</dbReference>
<dbReference type="PANTHER" id="PTHR24115:SF1008">
    <property type="entry name" value="KINESIN-LIKE PROTEIN SUBITO"/>
    <property type="match status" value="1"/>
</dbReference>
<feature type="compositionally biased region" description="Acidic residues" evidence="7">
    <location>
        <begin position="686"/>
        <end position="695"/>
    </location>
</feature>
<dbReference type="SMART" id="SM00129">
    <property type="entry name" value="KISc"/>
    <property type="match status" value="1"/>
</dbReference>
<evidence type="ECO:0000256" key="7">
    <source>
        <dbReference type="SAM" id="MobiDB-lite"/>
    </source>
</evidence>
<accession>A0A6A6H3P2</accession>
<feature type="domain" description="Kinesin motor" evidence="8">
    <location>
        <begin position="11"/>
        <end position="539"/>
    </location>
</feature>
<dbReference type="PROSITE" id="PS00411">
    <property type="entry name" value="KINESIN_MOTOR_1"/>
    <property type="match status" value="1"/>
</dbReference>
<sequence length="762" mass="83681">MEKPSRPASSLFEVYLRLRLPAGAGLQRFLEVEHGEPINPTHITIKPPASDFRKRAVERFAFTRVFEEEATQLEVFEGTGVLPLIEGVLGSERREGRDALVATLGVTGSGKTHTILGSKSQRGLIQLSLDVLYNAVADHLIERSDEPTTFASLDAADVSEAFVTPASTFLDSIYGDGQSERGHSRATTPLLVGKQSTQPIPPNKFNVPFHISSRNLYPALSVQDNQSPSKTNTESRRYDFISNAEAALGWTLKTTSFANKEVFPTIKDSSSYITLPKRHIPRPSGLPQIPTVPNVQLRSDKSAEYAIIVSMYEVYNDRIFDLLGGSSGQLKAGLQRRRALLFKSTEQSPDRKVVAGLKKVICGSFEEAIMVLETGLMERKVAGTGSNAVSSRSHGFFCVEVKKRDKATKGPWSGSTLTVVDLAGSERARNARTAGATLAEAGKINESLMYLGQCMQLQSDNQDGNKQSVVPFRQCKLTELLFSNSFPSISTNTNHHPHHLRRPSHRAPQKAIMIVTADPIGDFNATSQILRYSALAREVTVPRIPSVTSTILSGTTPLSLQRSGRNSPTTNTSSSSSSSNAEELAALQQAIARLTDDLDIAHVQLAEETQRRRAAEHSWTAATAQLAELEASVREECADEMEHRVAAERARWMGAWAEESGRSDARWDAKLEILTRGIEEGMDIEEVGGEGEGEDGGVQVYEDPEPRVEERMRELEAENERLRGRVEGLERERLVGSPVKGKKVRALKAKKWGLEEMGLESP</sequence>
<reference evidence="9" key="1">
    <citation type="journal article" date="2020" name="Stud. Mycol.">
        <title>101 Dothideomycetes genomes: a test case for predicting lifestyles and emergence of pathogens.</title>
        <authorList>
            <person name="Haridas S."/>
            <person name="Albert R."/>
            <person name="Binder M."/>
            <person name="Bloem J."/>
            <person name="Labutti K."/>
            <person name="Salamov A."/>
            <person name="Andreopoulos B."/>
            <person name="Baker S."/>
            <person name="Barry K."/>
            <person name="Bills G."/>
            <person name="Bluhm B."/>
            <person name="Cannon C."/>
            <person name="Castanera R."/>
            <person name="Culley D."/>
            <person name="Daum C."/>
            <person name="Ezra D."/>
            <person name="Gonzalez J."/>
            <person name="Henrissat B."/>
            <person name="Kuo A."/>
            <person name="Liang C."/>
            <person name="Lipzen A."/>
            <person name="Lutzoni F."/>
            <person name="Magnuson J."/>
            <person name="Mondo S."/>
            <person name="Nolan M."/>
            <person name="Ohm R."/>
            <person name="Pangilinan J."/>
            <person name="Park H.-J."/>
            <person name="Ramirez L."/>
            <person name="Alfaro M."/>
            <person name="Sun H."/>
            <person name="Tritt A."/>
            <person name="Yoshinaga Y."/>
            <person name="Zwiers L.-H."/>
            <person name="Turgeon B."/>
            <person name="Goodwin S."/>
            <person name="Spatafora J."/>
            <person name="Crous P."/>
            <person name="Grigoriev I."/>
        </authorList>
    </citation>
    <scope>NUCLEOTIDE SEQUENCE</scope>
    <source>
        <strain evidence="9">Tuck. ex Michener</strain>
    </source>
</reference>
<dbReference type="GO" id="GO:0005874">
    <property type="term" value="C:microtubule"/>
    <property type="evidence" value="ECO:0007669"/>
    <property type="project" value="UniProtKB-KW"/>
</dbReference>
<evidence type="ECO:0000256" key="5">
    <source>
        <dbReference type="PROSITE-ProRule" id="PRU00283"/>
    </source>
</evidence>
<dbReference type="InterPro" id="IPR027640">
    <property type="entry name" value="Kinesin-like_fam"/>
</dbReference>
<keyword evidence="4 5" id="KW-0505">Motor protein</keyword>
<keyword evidence="10" id="KW-1185">Reference proteome</keyword>
<dbReference type="FunFam" id="3.40.850.10:FF:000091">
    <property type="entry name" value="Kinesin family protein"/>
    <property type="match status" value="1"/>
</dbReference>
<evidence type="ECO:0000256" key="1">
    <source>
        <dbReference type="ARBA" id="ARBA00022701"/>
    </source>
</evidence>
<dbReference type="PRINTS" id="PR00380">
    <property type="entry name" value="KINESINHEAVY"/>
</dbReference>
<feature type="compositionally biased region" description="Polar residues" evidence="7">
    <location>
        <begin position="555"/>
        <end position="565"/>
    </location>
</feature>
<dbReference type="AlphaFoldDB" id="A0A6A6H3P2"/>
<gene>
    <name evidence="9" type="ORF">EV356DRAFT_525189</name>
</gene>
<evidence type="ECO:0000256" key="6">
    <source>
        <dbReference type="RuleBase" id="RU000394"/>
    </source>
</evidence>
<feature type="region of interest" description="Disordered" evidence="7">
    <location>
        <begin position="686"/>
        <end position="717"/>
    </location>
</feature>
<dbReference type="GO" id="GO:0005871">
    <property type="term" value="C:kinesin complex"/>
    <property type="evidence" value="ECO:0007669"/>
    <property type="project" value="TreeGrafter"/>
</dbReference>
<dbReference type="OrthoDB" id="123929at2759"/>
<dbReference type="GO" id="GO:0005524">
    <property type="term" value="F:ATP binding"/>
    <property type="evidence" value="ECO:0007669"/>
    <property type="project" value="UniProtKB-UniRule"/>
</dbReference>
<dbReference type="GO" id="GO:0003777">
    <property type="term" value="F:microtubule motor activity"/>
    <property type="evidence" value="ECO:0007669"/>
    <property type="project" value="InterPro"/>
</dbReference>
<comment type="similarity">
    <text evidence="5 6">Belongs to the TRAFAC class myosin-kinesin ATPase superfamily. Kinesin family.</text>
</comment>
<evidence type="ECO:0000256" key="4">
    <source>
        <dbReference type="ARBA" id="ARBA00023175"/>
    </source>
</evidence>
<keyword evidence="1 6" id="KW-0493">Microtubule</keyword>